<dbReference type="RefSeq" id="WP_209360854.1">
    <property type="nucleotide sequence ID" value="NZ_JAGISH010000005.1"/>
</dbReference>
<name>A0A940MTY9_9RHOB</name>
<evidence type="ECO:0000256" key="1">
    <source>
        <dbReference type="SAM" id="Phobius"/>
    </source>
</evidence>
<comment type="caution">
    <text evidence="2">The sequence shown here is derived from an EMBL/GenBank/DDBJ whole genome shotgun (WGS) entry which is preliminary data.</text>
</comment>
<feature type="transmembrane region" description="Helical" evidence="1">
    <location>
        <begin position="92"/>
        <end position="113"/>
    </location>
</feature>
<dbReference type="Proteomes" id="UP000675940">
    <property type="component" value="Unassembled WGS sequence"/>
</dbReference>
<dbReference type="AlphaFoldDB" id="A0A940MTY9"/>
<gene>
    <name evidence="2" type="ORF">J5474_10450</name>
</gene>
<keyword evidence="3" id="KW-1185">Reference proteome</keyword>
<accession>A0A940MTY9</accession>
<keyword evidence="1" id="KW-0472">Membrane</keyword>
<protein>
    <submittedName>
        <fullName evidence="2">Uncharacterized protein</fullName>
    </submittedName>
</protein>
<organism evidence="2 3">
    <name type="scientific">Sagittula salina</name>
    <dbReference type="NCBI Taxonomy" id="2820268"/>
    <lineage>
        <taxon>Bacteria</taxon>
        <taxon>Pseudomonadati</taxon>
        <taxon>Pseudomonadota</taxon>
        <taxon>Alphaproteobacteria</taxon>
        <taxon>Rhodobacterales</taxon>
        <taxon>Roseobacteraceae</taxon>
        <taxon>Sagittula</taxon>
    </lineage>
</organism>
<sequence>MMTSIFGAQRVLQVILGMCHAPGASEHAQTIGGASHGLVRGVGNGMTGTASAAMIMVNGLWLAWVIHTQAVAEWGLPFFSGMVIMLPGLERLGSHAVSNVAFVFALAAPLFLGRGGRFIPLRRGWNVAL</sequence>
<reference evidence="2" key="1">
    <citation type="submission" date="2021-03" db="EMBL/GenBank/DDBJ databases">
        <title>Sagittula salina sp. nov. strain M10.9X isolated from the marine waste.</title>
        <authorList>
            <person name="Satari L."/>
            <person name="Molina-Menor E."/>
            <person name="Vidal-Verdu A."/>
            <person name="Pascual J."/>
            <person name="Pereto J."/>
            <person name="Porcar M."/>
        </authorList>
    </citation>
    <scope>NUCLEOTIDE SEQUENCE</scope>
    <source>
        <strain evidence="2">M10.9X</strain>
    </source>
</reference>
<evidence type="ECO:0000313" key="2">
    <source>
        <dbReference type="EMBL" id="MBP0482909.1"/>
    </source>
</evidence>
<proteinExistence type="predicted"/>
<dbReference type="EMBL" id="JAGISH010000005">
    <property type="protein sequence ID" value="MBP0482909.1"/>
    <property type="molecule type" value="Genomic_DNA"/>
</dbReference>
<keyword evidence="1" id="KW-1133">Transmembrane helix</keyword>
<feature type="transmembrane region" description="Helical" evidence="1">
    <location>
        <begin position="50"/>
        <end position="72"/>
    </location>
</feature>
<evidence type="ECO:0000313" key="3">
    <source>
        <dbReference type="Proteomes" id="UP000675940"/>
    </source>
</evidence>
<keyword evidence="1" id="KW-0812">Transmembrane</keyword>